<evidence type="ECO:0000313" key="2">
    <source>
        <dbReference type="EMBL" id="QHS93294.1"/>
    </source>
</evidence>
<accession>A0A6C0BNS2</accession>
<keyword evidence="1" id="KW-0812">Transmembrane</keyword>
<keyword evidence="1" id="KW-1133">Transmembrane helix</keyword>
<dbReference type="AlphaFoldDB" id="A0A6C0BNS2"/>
<name>A0A6C0BNS2_9ZZZZ</name>
<proteinExistence type="predicted"/>
<keyword evidence="1" id="KW-0472">Membrane</keyword>
<reference evidence="2" key="1">
    <citation type="journal article" date="2020" name="Nature">
        <title>Giant virus diversity and host interactions through global metagenomics.</title>
        <authorList>
            <person name="Schulz F."/>
            <person name="Roux S."/>
            <person name="Paez-Espino D."/>
            <person name="Jungbluth S."/>
            <person name="Walsh D.A."/>
            <person name="Denef V.J."/>
            <person name="McMahon K.D."/>
            <person name="Konstantinidis K.T."/>
            <person name="Eloe-Fadrosh E.A."/>
            <person name="Kyrpides N.C."/>
            <person name="Woyke T."/>
        </authorList>
    </citation>
    <scope>NUCLEOTIDE SEQUENCE</scope>
    <source>
        <strain evidence="2">GVMAG-M-3300017989-17</strain>
    </source>
</reference>
<dbReference type="EMBL" id="MN739202">
    <property type="protein sequence ID" value="QHS93294.1"/>
    <property type="molecule type" value="Genomic_DNA"/>
</dbReference>
<protein>
    <submittedName>
        <fullName evidence="2">Uncharacterized protein</fullName>
    </submittedName>
</protein>
<sequence length="163" mass="17805">MNTIDKDKVAFWVTVVGSISSLSALTYILLQHRKNQASRAKQDALVKAAAEDRKRKDFMDARLRNLELAQCSNPQVSSNPQLMELLNCPRTQQAGSVSPGAQIMRRQAAPAHIMPPQHEVHMPNYGFFGGGPSGIESSGSPIEMPAFATTPTASSWNVVPFEK</sequence>
<evidence type="ECO:0000256" key="1">
    <source>
        <dbReference type="SAM" id="Phobius"/>
    </source>
</evidence>
<organism evidence="2">
    <name type="scientific">viral metagenome</name>
    <dbReference type="NCBI Taxonomy" id="1070528"/>
    <lineage>
        <taxon>unclassified sequences</taxon>
        <taxon>metagenomes</taxon>
        <taxon>organismal metagenomes</taxon>
    </lineage>
</organism>
<feature type="transmembrane region" description="Helical" evidence="1">
    <location>
        <begin position="12"/>
        <end position="30"/>
    </location>
</feature>